<dbReference type="AlphaFoldDB" id="A0AA47ENE5"/>
<gene>
    <name evidence="2" type="ORF">LL038_06040</name>
</gene>
<dbReference type="Proteomes" id="UP001164733">
    <property type="component" value="Chromosome"/>
</dbReference>
<proteinExistence type="predicted"/>
<dbReference type="Pfam" id="PF13091">
    <property type="entry name" value="PLDc_2"/>
    <property type="match status" value="1"/>
</dbReference>
<evidence type="ECO:0000313" key="2">
    <source>
        <dbReference type="EMBL" id="WAG61803.1"/>
    </source>
</evidence>
<feature type="domain" description="Phospholipase D-like" evidence="1">
    <location>
        <begin position="25"/>
        <end position="126"/>
    </location>
</feature>
<reference evidence="2" key="1">
    <citation type="submission" date="2021-11" db="EMBL/GenBank/DDBJ databases">
        <title>Clostridia strains as spoilage organisms.</title>
        <authorList>
            <person name="Wambui J."/>
            <person name="Stevens M.J.A."/>
            <person name="Stephan R."/>
        </authorList>
    </citation>
    <scope>NUCLEOTIDE SEQUENCE</scope>
    <source>
        <strain evidence="2">CF009</strain>
    </source>
</reference>
<dbReference type="RefSeq" id="WP_216126614.1">
    <property type="nucleotide sequence ID" value="NZ_CP086239.1"/>
</dbReference>
<dbReference type="EMBL" id="CP086239">
    <property type="protein sequence ID" value="WAG61803.1"/>
    <property type="molecule type" value="Genomic_DNA"/>
</dbReference>
<dbReference type="InterPro" id="IPR025202">
    <property type="entry name" value="PLD-like_dom"/>
</dbReference>
<organism evidence="2 3">
    <name type="scientific">Clostridium estertheticum</name>
    <dbReference type="NCBI Taxonomy" id="238834"/>
    <lineage>
        <taxon>Bacteria</taxon>
        <taxon>Bacillati</taxon>
        <taxon>Bacillota</taxon>
        <taxon>Clostridia</taxon>
        <taxon>Eubacteriales</taxon>
        <taxon>Clostridiaceae</taxon>
        <taxon>Clostridium</taxon>
    </lineage>
</organism>
<accession>A0AA47ENE5</accession>
<evidence type="ECO:0000313" key="3">
    <source>
        <dbReference type="Proteomes" id="UP001164733"/>
    </source>
</evidence>
<sequence length="441" mass="52081">MYYWNKNTEKQTTLEQELYGLDSVKEIYIGTAFFSIDGLRMLKELSEKYKLKKDKIKLFLSAEFTYDKPHKLLTELLQICTVRIFFDRTFHSKVYLIRATNECKLIFGSSNFTSGGFKKNIEFDSIETLDNTELASIDTFFNFCGFRSTLVDGDVIEYYKNNFQIIEDLQNTQKKIRKRLKGYIHQEDALEEDDLEIEDFYFNFEDYKTFFVHNQTRNDVDIRESRKVVQDKILAIHRKIYSSVKKLGVECHWRQDNITSGIIPSVYNKGRVGWIGVRYGKTKAEVTTLNFNSFNAEDLTIGFQKHACLQFCIVPSGFHINLFLAVKHGAIDRAYMHEHMNKLQSKIEEEISKLKGLNMTWEIYDEELDETFQFNFNGENEMPFCKYFEKYDIDGRESYLVIFYKPDNPTIKNIDGICNEIIKYIKLLLPLYNSMVYRPKV</sequence>
<protein>
    <submittedName>
        <fullName evidence="2">Phospholipase D family protein</fullName>
    </submittedName>
</protein>
<dbReference type="CDD" id="cd09117">
    <property type="entry name" value="PLDc_Bfil_DEXD_like"/>
    <property type="match status" value="1"/>
</dbReference>
<name>A0AA47ENE5_9CLOT</name>
<evidence type="ECO:0000259" key="1">
    <source>
        <dbReference type="Pfam" id="PF13091"/>
    </source>
</evidence>